<feature type="region of interest" description="Disordered" evidence="3">
    <location>
        <begin position="196"/>
        <end position="250"/>
    </location>
</feature>
<keyword evidence="2" id="KW-0456">Lyase</keyword>
<dbReference type="InterPro" id="IPR036568">
    <property type="entry name" value="GGCT-like_sf"/>
</dbReference>
<dbReference type="Proteomes" id="UP001595075">
    <property type="component" value="Unassembled WGS sequence"/>
</dbReference>
<evidence type="ECO:0000259" key="4">
    <source>
        <dbReference type="Pfam" id="PF06094"/>
    </source>
</evidence>
<feature type="domain" description="Gamma-glutamylcyclotransferase AIG2-like" evidence="4">
    <location>
        <begin position="20"/>
        <end position="109"/>
    </location>
</feature>
<sequence>MGHRAVRTPSLSDGRIQTVYFAFGSNLHLGQMAKRCPESRYLGRGLLLHHKWQINTRGYANIYDSPGNSVHGLCFLLSQKDEERLDRNEGVNMIPSAYDKEFMDVEVYPTNPTIAGRRVKEVNNVINDPLFKLLSGFESGEKVRALVYVNRNETGHGPPKTEYISRILSGSEDAKLLGVPPLYFEQNVALPMGWEGTESDGVSRRESIEGQRHGGPSETIEVRSSGTERESRMHNSDAEAGRRPRSPRIVDISHPPEVRVQSNLNPEVAVADAMHHRRLEDDIIEGATMDRQLGSERTPHQEITDLPGCGIKQPHPGMP</sequence>
<dbReference type="InterPro" id="IPR013024">
    <property type="entry name" value="GGCT-like"/>
</dbReference>
<dbReference type="CDD" id="cd06661">
    <property type="entry name" value="GGCT_like"/>
    <property type="match status" value="1"/>
</dbReference>
<dbReference type="InterPro" id="IPR017939">
    <property type="entry name" value="G-Glutamylcylcotransferase"/>
</dbReference>
<gene>
    <name evidence="5" type="ORF">VTL71DRAFT_13280</name>
</gene>
<protein>
    <recommendedName>
        <fullName evidence="1">gamma-glutamylcyclotransferase</fullName>
        <ecNumber evidence="1">4.3.2.9</ecNumber>
    </recommendedName>
</protein>
<feature type="compositionally biased region" description="Basic and acidic residues" evidence="3">
    <location>
        <begin position="294"/>
        <end position="303"/>
    </location>
</feature>
<dbReference type="PANTHER" id="PTHR12935">
    <property type="entry name" value="GAMMA-GLUTAMYLCYCLOTRANSFERASE"/>
    <property type="match status" value="1"/>
</dbReference>
<dbReference type="PANTHER" id="PTHR12935:SF0">
    <property type="entry name" value="GAMMA-GLUTAMYLCYCLOTRANSFERASE"/>
    <property type="match status" value="1"/>
</dbReference>
<accession>A0ABR4CJV6</accession>
<feature type="compositionally biased region" description="Basic and acidic residues" evidence="3">
    <location>
        <begin position="226"/>
        <end position="242"/>
    </location>
</feature>
<evidence type="ECO:0000256" key="3">
    <source>
        <dbReference type="SAM" id="MobiDB-lite"/>
    </source>
</evidence>
<name>A0ABR4CJV6_9HELO</name>
<keyword evidence="6" id="KW-1185">Reference proteome</keyword>
<evidence type="ECO:0000256" key="1">
    <source>
        <dbReference type="ARBA" id="ARBA00012346"/>
    </source>
</evidence>
<comment type="caution">
    <text evidence="5">The sequence shown here is derived from an EMBL/GenBank/DDBJ whole genome shotgun (WGS) entry which is preliminary data.</text>
</comment>
<evidence type="ECO:0000256" key="2">
    <source>
        <dbReference type="ARBA" id="ARBA00023239"/>
    </source>
</evidence>
<evidence type="ECO:0000313" key="6">
    <source>
        <dbReference type="Proteomes" id="UP001595075"/>
    </source>
</evidence>
<dbReference type="Pfam" id="PF06094">
    <property type="entry name" value="GGACT"/>
    <property type="match status" value="1"/>
</dbReference>
<feature type="compositionally biased region" description="Basic and acidic residues" evidence="3">
    <location>
        <begin position="201"/>
        <end position="212"/>
    </location>
</feature>
<dbReference type="SUPFAM" id="SSF110857">
    <property type="entry name" value="Gamma-glutamyl cyclotransferase-like"/>
    <property type="match status" value="1"/>
</dbReference>
<reference evidence="5 6" key="1">
    <citation type="journal article" date="2024" name="Commun. Biol.">
        <title>Comparative genomic analysis of thermophilic fungi reveals convergent evolutionary adaptations and gene losses.</title>
        <authorList>
            <person name="Steindorff A.S."/>
            <person name="Aguilar-Pontes M.V."/>
            <person name="Robinson A.J."/>
            <person name="Andreopoulos B."/>
            <person name="LaButti K."/>
            <person name="Kuo A."/>
            <person name="Mondo S."/>
            <person name="Riley R."/>
            <person name="Otillar R."/>
            <person name="Haridas S."/>
            <person name="Lipzen A."/>
            <person name="Grimwood J."/>
            <person name="Schmutz J."/>
            <person name="Clum A."/>
            <person name="Reid I.D."/>
            <person name="Moisan M.C."/>
            <person name="Butler G."/>
            <person name="Nguyen T.T.M."/>
            <person name="Dewar K."/>
            <person name="Conant G."/>
            <person name="Drula E."/>
            <person name="Henrissat B."/>
            <person name="Hansel C."/>
            <person name="Singer S."/>
            <person name="Hutchinson M.I."/>
            <person name="de Vries R.P."/>
            <person name="Natvig D.O."/>
            <person name="Powell A.J."/>
            <person name="Tsang A."/>
            <person name="Grigoriev I.V."/>
        </authorList>
    </citation>
    <scope>NUCLEOTIDE SEQUENCE [LARGE SCALE GENOMIC DNA]</scope>
    <source>
        <strain evidence="5 6">CBS 494.80</strain>
    </source>
</reference>
<proteinExistence type="predicted"/>
<dbReference type="InterPro" id="IPR009288">
    <property type="entry name" value="AIG2-like_dom"/>
</dbReference>
<dbReference type="EMBL" id="JAZHXI010000006">
    <property type="protein sequence ID" value="KAL2070254.1"/>
    <property type="molecule type" value="Genomic_DNA"/>
</dbReference>
<organism evidence="5 6">
    <name type="scientific">Oculimacula yallundae</name>
    <dbReference type="NCBI Taxonomy" id="86028"/>
    <lineage>
        <taxon>Eukaryota</taxon>
        <taxon>Fungi</taxon>
        <taxon>Dikarya</taxon>
        <taxon>Ascomycota</taxon>
        <taxon>Pezizomycotina</taxon>
        <taxon>Leotiomycetes</taxon>
        <taxon>Helotiales</taxon>
        <taxon>Ploettnerulaceae</taxon>
        <taxon>Oculimacula</taxon>
    </lineage>
</organism>
<dbReference type="Gene3D" id="3.10.490.10">
    <property type="entry name" value="Gamma-glutamyl cyclotransferase-like"/>
    <property type="match status" value="1"/>
</dbReference>
<dbReference type="EC" id="4.3.2.9" evidence="1"/>
<evidence type="ECO:0000313" key="5">
    <source>
        <dbReference type="EMBL" id="KAL2070254.1"/>
    </source>
</evidence>
<feature type="region of interest" description="Disordered" evidence="3">
    <location>
        <begin position="294"/>
        <end position="319"/>
    </location>
</feature>